<evidence type="ECO:0000313" key="1">
    <source>
        <dbReference type="EMBL" id="KAF2859872.1"/>
    </source>
</evidence>
<protein>
    <recommendedName>
        <fullName evidence="3">ATP-dependent DNA helicase</fullName>
    </recommendedName>
</protein>
<organism evidence="1 2">
    <name type="scientific">Piedraia hortae CBS 480.64</name>
    <dbReference type="NCBI Taxonomy" id="1314780"/>
    <lineage>
        <taxon>Eukaryota</taxon>
        <taxon>Fungi</taxon>
        <taxon>Dikarya</taxon>
        <taxon>Ascomycota</taxon>
        <taxon>Pezizomycotina</taxon>
        <taxon>Dothideomycetes</taxon>
        <taxon>Dothideomycetidae</taxon>
        <taxon>Capnodiales</taxon>
        <taxon>Piedraiaceae</taxon>
        <taxon>Piedraia</taxon>
    </lineage>
</organism>
<evidence type="ECO:0000313" key="2">
    <source>
        <dbReference type="Proteomes" id="UP000799421"/>
    </source>
</evidence>
<keyword evidence="2" id="KW-1185">Reference proteome</keyword>
<evidence type="ECO:0008006" key="3">
    <source>
        <dbReference type="Google" id="ProtNLM"/>
    </source>
</evidence>
<accession>A0A6A7BXS5</accession>
<dbReference type="EMBL" id="MU005987">
    <property type="protein sequence ID" value="KAF2859872.1"/>
    <property type="molecule type" value="Genomic_DNA"/>
</dbReference>
<sequence length="114" mass="12311">VLAGDFLQPPPIAEKEMVAKFAFKAATWGAAIQRAVVLRKVLRQTGQGLAIMLNVVREANTSPETKKALRGLSRGVDCGDGPEPTLLFPTRDVVDWVNGKCMNALPSNTVSYET</sequence>
<dbReference type="InterPro" id="IPR027417">
    <property type="entry name" value="P-loop_NTPase"/>
</dbReference>
<dbReference type="Proteomes" id="UP000799421">
    <property type="component" value="Unassembled WGS sequence"/>
</dbReference>
<feature type="non-terminal residue" evidence="1">
    <location>
        <position position="1"/>
    </location>
</feature>
<proteinExistence type="predicted"/>
<reference evidence="1" key="1">
    <citation type="journal article" date="2020" name="Stud. Mycol.">
        <title>101 Dothideomycetes genomes: a test case for predicting lifestyles and emergence of pathogens.</title>
        <authorList>
            <person name="Haridas S."/>
            <person name="Albert R."/>
            <person name="Binder M."/>
            <person name="Bloem J."/>
            <person name="Labutti K."/>
            <person name="Salamov A."/>
            <person name="Andreopoulos B."/>
            <person name="Baker S."/>
            <person name="Barry K."/>
            <person name="Bills G."/>
            <person name="Bluhm B."/>
            <person name="Cannon C."/>
            <person name="Castanera R."/>
            <person name="Culley D."/>
            <person name="Daum C."/>
            <person name="Ezra D."/>
            <person name="Gonzalez J."/>
            <person name="Henrissat B."/>
            <person name="Kuo A."/>
            <person name="Liang C."/>
            <person name="Lipzen A."/>
            <person name="Lutzoni F."/>
            <person name="Magnuson J."/>
            <person name="Mondo S."/>
            <person name="Nolan M."/>
            <person name="Ohm R."/>
            <person name="Pangilinan J."/>
            <person name="Park H.-J."/>
            <person name="Ramirez L."/>
            <person name="Alfaro M."/>
            <person name="Sun H."/>
            <person name="Tritt A."/>
            <person name="Yoshinaga Y."/>
            <person name="Zwiers L.-H."/>
            <person name="Turgeon B."/>
            <person name="Goodwin S."/>
            <person name="Spatafora J."/>
            <person name="Crous P."/>
            <person name="Grigoriev I."/>
        </authorList>
    </citation>
    <scope>NUCLEOTIDE SEQUENCE</scope>
    <source>
        <strain evidence="1">CBS 480.64</strain>
    </source>
</reference>
<dbReference type="SUPFAM" id="SSF52540">
    <property type="entry name" value="P-loop containing nucleoside triphosphate hydrolases"/>
    <property type="match status" value="1"/>
</dbReference>
<gene>
    <name evidence="1" type="ORF">K470DRAFT_218201</name>
</gene>
<dbReference type="OrthoDB" id="272985at2759"/>
<dbReference type="AlphaFoldDB" id="A0A6A7BXS5"/>
<name>A0A6A7BXS5_9PEZI</name>